<reference evidence="2" key="1">
    <citation type="submission" date="2016-11" db="UniProtKB">
        <authorList>
            <consortium name="WormBaseParasite"/>
        </authorList>
    </citation>
    <scope>IDENTIFICATION</scope>
    <source>
        <strain evidence="2">KR3021</strain>
    </source>
</reference>
<protein>
    <submittedName>
        <fullName evidence="2">Transthyretin-like family protein</fullName>
    </submittedName>
</protein>
<dbReference type="WBParaSite" id="RSKR_0000112200.1">
    <property type="protein sequence ID" value="RSKR_0000112200.1"/>
    <property type="gene ID" value="RSKR_0000112200"/>
</dbReference>
<name>A0AC35TIY2_9BILA</name>
<evidence type="ECO:0000313" key="1">
    <source>
        <dbReference type="Proteomes" id="UP000095286"/>
    </source>
</evidence>
<proteinExistence type="predicted"/>
<dbReference type="Proteomes" id="UP000095286">
    <property type="component" value="Unplaced"/>
</dbReference>
<accession>A0AC35TIY2</accession>
<sequence length="79" mass="9053">MDDLMAQTKTDKYGKFSLYGCAIDPFEGNDPDPYLKIVHKCTHDKKKVKMEIGLVPIFTANYQNIGKIELEDTRQSNKN</sequence>
<organism evidence="1 2">
    <name type="scientific">Rhabditophanes sp. KR3021</name>
    <dbReference type="NCBI Taxonomy" id="114890"/>
    <lineage>
        <taxon>Eukaryota</taxon>
        <taxon>Metazoa</taxon>
        <taxon>Ecdysozoa</taxon>
        <taxon>Nematoda</taxon>
        <taxon>Chromadorea</taxon>
        <taxon>Rhabditida</taxon>
        <taxon>Tylenchina</taxon>
        <taxon>Panagrolaimomorpha</taxon>
        <taxon>Strongyloidoidea</taxon>
        <taxon>Alloionematidae</taxon>
        <taxon>Rhabditophanes</taxon>
    </lineage>
</organism>
<evidence type="ECO:0000313" key="2">
    <source>
        <dbReference type="WBParaSite" id="RSKR_0000112200.1"/>
    </source>
</evidence>